<name>A0AAV3A9L1_PYXAD</name>
<dbReference type="Proteomes" id="UP001181693">
    <property type="component" value="Unassembled WGS sequence"/>
</dbReference>
<sequence>MYINLCFMCFILPLKQLYNKSQAPSARSYPNELNTPLLIFCPFCLKIALKPTCTVFCLNLEKWGGVGVNIIATLIECFLFLPVSCWQGSPSLPVPFK</sequence>
<feature type="signal peptide" evidence="1">
    <location>
        <begin position="1"/>
        <end position="16"/>
    </location>
</feature>
<dbReference type="AlphaFoldDB" id="A0AAV3A9L1"/>
<evidence type="ECO:0000313" key="2">
    <source>
        <dbReference type="EMBL" id="DBA24355.1"/>
    </source>
</evidence>
<keyword evidence="1" id="KW-0732">Signal</keyword>
<reference evidence="2" key="1">
    <citation type="thesis" date="2020" institute="ProQuest LLC" country="789 East Eisenhower Parkway, Ann Arbor, MI, USA">
        <title>Comparative Genomics and Chromosome Evolution.</title>
        <authorList>
            <person name="Mudd A.B."/>
        </authorList>
    </citation>
    <scope>NUCLEOTIDE SEQUENCE</scope>
    <source>
        <strain evidence="2">1538</strain>
        <tissue evidence="2">Blood</tissue>
    </source>
</reference>
<evidence type="ECO:0000313" key="3">
    <source>
        <dbReference type="Proteomes" id="UP001181693"/>
    </source>
</evidence>
<gene>
    <name evidence="2" type="ORF">GDO54_012026</name>
</gene>
<accession>A0AAV3A9L1</accession>
<comment type="caution">
    <text evidence="2">The sequence shown here is derived from an EMBL/GenBank/DDBJ whole genome shotgun (WGS) entry which is preliminary data.</text>
</comment>
<keyword evidence="3" id="KW-1185">Reference proteome</keyword>
<feature type="chain" id="PRO_5043326757" evidence="1">
    <location>
        <begin position="17"/>
        <end position="97"/>
    </location>
</feature>
<protein>
    <submittedName>
        <fullName evidence="2">Uncharacterized protein</fullName>
    </submittedName>
</protein>
<evidence type="ECO:0000256" key="1">
    <source>
        <dbReference type="SAM" id="SignalP"/>
    </source>
</evidence>
<organism evidence="2 3">
    <name type="scientific">Pyxicephalus adspersus</name>
    <name type="common">African bullfrog</name>
    <dbReference type="NCBI Taxonomy" id="30357"/>
    <lineage>
        <taxon>Eukaryota</taxon>
        <taxon>Metazoa</taxon>
        <taxon>Chordata</taxon>
        <taxon>Craniata</taxon>
        <taxon>Vertebrata</taxon>
        <taxon>Euteleostomi</taxon>
        <taxon>Amphibia</taxon>
        <taxon>Batrachia</taxon>
        <taxon>Anura</taxon>
        <taxon>Neobatrachia</taxon>
        <taxon>Ranoidea</taxon>
        <taxon>Pyxicephalidae</taxon>
        <taxon>Pyxicephalinae</taxon>
        <taxon>Pyxicephalus</taxon>
    </lineage>
</organism>
<proteinExistence type="predicted"/>
<dbReference type="EMBL" id="DYDO01000005">
    <property type="protein sequence ID" value="DBA24355.1"/>
    <property type="molecule type" value="Genomic_DNA"/>
</dbReference>